<comment type="caution">
    <text evidence="1">The sequence shown here is derived from an EMBL/GenBank/DDBJ whole genome shotgun (WGS) entry which is preliminary data.</text>
</comment>
<accession>A0A3E2X0L0</accession>
<name>A0A3E2X0L0_9FIRM</name>
<organism evidence="1 2">
    <name type="scientific">Hungatella hathewayi</name>
    <dbReference type="NCBI Taxonomy" id="154046"/>
    <lineage>
        <taxon>Bacteria</taxon>
        <taxon>Bacillati</taxon>
        <taxon>Bacillota</taxon>
        <taxon>Clostridia</taxon>
        <taxon>Lachnospirales</taxon>
        <taxon>Lachnospiraceae</taxon>
        <taxon>Hungatella</taxon>
    </lineage>
</organism>
<evidence type="ECO:0000313" key="1">
    <source>
        <dbReference type="EMBL" id="RGC34626.1"/>
    </source>
</evidence>
<dbReference type="Proteomes" id="UP000261111">
    <property type="component" value="Unassembled WGS sequence"/>
</dbReference>
<protein>
    <submittedName>
        <fullName evidence="1">Uncharacterized protein</fullName>
    </submittedName>
</protein>
<sequence length="77" mass="8993">MTREEGLLEFLAHQVGASYISDLRKDDFHRELINCIEKIKSTDYPINEWVDVLDYLTGIKRRIESPEEGKEALLEVL</sequence>
<gene>
    <name evidence="1" type="ORF">DWX41_03990</name>
</gene>
<evidence type="ECO:0000313" key="2">
    <source>
        <dbReference type="Proteomes" id="UP000261111"/>
    </source>
</evidence>
<dbReference type="EMBL" id="QVIA01000003">
    <property type="protein sequence ID" value="RGC34626.1"/>
    <property type="molecule type" value="Genomic_DNA"/>
</dbReference>
<dbReference type="GeneID" id="93333868"/>
<dbReference type="AlphaFoldDB" id="A0A3E2X0L0"/>
<dbReference type="RefSeq" id="WP_025657751.1">
    <property type="nucleotide sequence ID" value="NZ_QVIA01000003.1"/>
</dbReference>
<proteinExistence type="predicted"/>
<reference evidence="1 2" key="1">
    <citation type="submission" date="2018-08" db="EMBL/GenBank/DDBJ databases">
        <title>A genome reference for cultivated species of the human gut microbiota.</title>
        <authorList>
            <person name="Zou Y."/>
            <person name="Xue W."/>
            <person name="Luo G."/>
        </authorList>
    </citation>
    <scope>NUCLEOTIDE SEQUENCE [LARGE SCALE GENOMIC DNA]</scope>
    <source>
        <strain evidence="1 2">AF19-21</strain>
    </source>
</reference>